<evidence type="ECO:0000256" key="1">
    <source>
        <dbReference type="SAM" id="Phobius"/>
    </source>
</evidence>
<dbReference type="EMBL" id="JBHFNS010000040">
    <property type="protein sequence ID" value="MFB2935351.1"/>
    <property type="molecule type" value="Genomic_DNA"/>
</dbReference>
<dbReference type="Proteomes" id="UP001576776">
    <property type="component" value="Unassembled WGS sequence"/>
</dbReference>
<name>A0ABV4Y952_9CYAN</name>
<keyword evidence="1" id="KW-0472">Membrane</keyword>
<keyword evidence="1" id="KW-1133">Transmembrane helix</keyword>
<gene>
    <name evidence="2" type="ORF">ACE1B6_08730</name>
</gene>
<reference evidence="2 3" key="1">
    <citation type="submission" date="2024-09" db="EMBL/GenBank/DDBJ databases">
        <title>Floridaenema gen nov. (Aerosakkonemataceae, Aerosakkonematales ord. nov., Cyanobacteria) from benthic tropical and subtropical fresh waters, with the description of four new species.</title>
        <authorList>
            <person name="Moretto J.A."/>
            <person name="Berthold D.E."/>
            <person name="Lefler F.W."/>
            <person name="Huang I.-S."/>
            <person name="Laughinghouse H. IV."/>
        </authorList>
    </citation>
    <scope>NUCLEOTIDE SEQUENCE [LARGE SCALE GENOMIC DNA]</scope>
    <source>
        <strain evidence="2 3">BLCC-F154</strain>
    </source>
</reference>
<dbReference type="RefSeq" id="WP_413256869.1">
    <property type="nucleotide sequence ID" value="NZ_JBHFNS010000040.1"/>
</dbReference>
<evidence type="ECO:0000313" key="3">
    <source>
        <dbReference type="Proteomes" id="UP001576776"/>
    </source>
</evidence>
<sequence>MDIQRVLKIMLGSAIDVVENQSELKAMFHVNWYAIMVIGIILTIGAVIGALVQAAVSVYRNKKPIINTRIDILSKFNPLFEAKLLDTYKIIVTDGKEEYEYNSLAQIEILLTNRSKEDFPKFKFGVKLSNNDLAIYAESKTSDRYHHLKLLTPITLTESKSEIDFLLEPFNRGDSYSLRLLIKLCESHQVPGKISINSPEAVSFINLPTIAEIVEQAASRASIGLGPFQISLGQ</sequence>
<keyword evidence="1" id="KW-0812">Transmembrane</keyword>
<organism evidence="2 3">
    <name type="scientific">Floridaenema fluviatile BLCC-F154</name>
    <dbReference type="NCBI Taxonomy" id="3153640"/>
    <lineage>
        <taxon>Bacteria</taxon>
        <taxon>Bacillati</taxon>
        <taxon>Cyanobacteriota</taxon>
        <taxon>Cyanophyceae</taxon>
        <taxon>Oscillatoriophycideae</taxon>
        <taxon>Aerosakkonematales</taxon>
        <taxon>Aerosakkonemataceae</taxon>
        <taxon>Floridanema</taxon>
        <taxon>Floridanema fluviatile</taxon>
    </lineage>
</organism>
<comment type="caution">
    <text evidence="2">The sequence shown here is derived from an EMBL/GenBank/DDBJ whole genome shotgun (WGS) entry which is preliminary data.</text>
</comment>
<proteinExistence type="predicted"/>
<accession>A0ABV4Y952</accession>
<evidence type="ECO:0000313" key="2">
    <source>
        <dbReference type="EMBL" id="MFB2935351.1"/>
    </source>
</evidence>
<keyword evidence="3" id="KW-1185">Reference proteome</keyword>
<feature type="transmembrane region" description="Helical" evidence="1">
    <location>
        <begin position="32"/>
        <end position="59"/>
    </location>
</feature>
<protein>
    <submittedName>
        <fullName evidence="2">Uncharacterized protein</fullName>
    </submittedName>
</protein>